<dbReference type="eggNOG" id="ENOG502T0IB">
    <property type="taxonomic scope" value="Eukaryota"/>
</dbReference>
<dbReference type="InterPro" id="IPR007110">
    <property type="entry name" value="Ig-like_dom"/>
</dbReference>
<evidence type="ECO:0000313" key="10">
    <source>
        <dbReference type="WBParaSite" id="BXY_0668000.1"/>
    </source>
</evidence>
<dbReference type="InterPro" id="IPR003599">
    <property type="entry name" value="Ig_sub"/>
</dbReference>
<evidence type="ECO:0000256" key="3">
    <source>
        <dbReference type="SAM" id="MobiDB-lite"/>
    </source>
</evidence>
<dbReference type="EMBL" id="CAJFCV020000001">
    <property type="protein sequence ID" value="CAG9087969.1"/>
    <property type="molecule type" value="Genomic_DNA"/>
</dbReference>
<feature type="region of interest" description="Disordered" evidence="3">
    <location>
        <begin position="959"/>
        <end position="994"/>
    </location>
</feature>
<dbReference type="Proteomes" id="UP000659654">
    <property type="component" value="Unassembled WGS sequence"/>
</dbReference>
<reference evidence="7" key="2">
    <citation type="submission" date="2020-08" db="EMBL/GenBank/DDBJ databases">
        <authorList>
            <person name="Kikuchi T."/>
        </authorList>
    </citation>
    <scope>NUCLEOTIDE SEQUENCE</scope>
    <source>
        <strain evidence="6">Ka4C1</strain>
    </source>
</reference>
<keyword evidence="2" id="KW-1015">Disulfide bond</keyword>
<dbReference type="Proteomes" id="UP000582659">
    <property type="component" value="Unassembled WGS sequence"/>
</dbReference>
<evidence type="ECO:0000313" key="6">
    <source>
        <dbReference type="EMBL" id="CAD5211261.1"/>
    </source>
</evidence>
<feature type="compositionally biased region" description="Basic and acidic residues" evidence="3">
    <location>
        <begin position="959"/>
        <end position="983"/>
    </location>
</feature>
<feature type="region of interest" description="Disordered" evidence="3">
    <location>
        <begin position="1714"/>
        <end position="1734"/>
    </location>
</feature>
<evidence type="ECO:0000256" key="4">
    <source>
        <dbReference type="SAM" id="Phobius"/>
    </source>
</evidence>
<evidence type="ECO:0000256" key="1">
    <source>
        <dbReference type="ARBA" id="ARBA00022737"/>
    </source>
</evidence>
<dbReference type="InterPro" id="IPR003961">
    <property type="entry name" value="FN3_dom"/>
</dbReference>
<gene>
    <name evidence="6" type="ORF">BXYJ_LOCUS2340</name>
</gene>
<dbReference type="OrthoDB" id="5798958at2759"/>
<dbReference type="EMBL" id="CAJFDI010000001">
    <property type="protein sequence ID" value="CAD5211261.1"/>
    <property type="molecule type" value="Genomic_DNA"/>
</dbReference>
<dbReference type="PANTHER" id="PTHR44170:SF6">
    <property type="entry name" value="CONTACTIN"/>
    <property type="match status" value="1"/>
</dbReference>
<organism evidence="8 10">
    <name type="scientific">Bursaphelenchus xylophilus</name>
    <name type="common">Pinewood nematode worm</name>
    <name type="synonym">Aphelenchoides xylophilus</name>
    <dbReference type="NCBI Taxonomy" id="6326"/>
    <lineage>
        <taxon>Eukaryota</taxon>
        <taxon>Metazoa</taxon>
        <taxon>Ecdysozoa</taxon>
        <taxon>Nematoda</taxon>
        <taxon>Chromadorea</taxon>
        <taxon>Rhabditida</taxon>
        <taxon>Tylenchina</taxon>
        <taxon>Tylenchomorpha</taxon>
        <taxon>Aphelenchoidea</taxon>
        <taxon>Aphelenchoididae</taxon>
        <taxon>Bursaphelenchus</taxon>
    </lineage>
</organism>
<sequence>MDCGPSQPGSTSPCCCRISCSHTSAAAWHSDALPTVPQVMPQRKRRKRDRNRRTTPLYHSLKSYLYILLMLFLLFAPTSTAQQSRPGVDTNGHTRSLEALRARRAVQQIGHLDANGRIVVDSKVDTSKLFKSDKDVLDLAKGGPIRLDSAAAAALLSDNPEALKKLAKISGKKVEDVAPTVEAVKLPTSEEKDAKEEKARNLEVMDLAKVRPNYSIYFNRTIRIDDKVIVDVINEGRDETFKLNHTIRQVVLDCTLTLKDLQLQNSSSPIIHWADFHTSSALSNSSRLILRGKQLADVIYNGLYPTCTAQIAVADVSEPITVFSRTLNFPALRKSDLKIWPRKVAVPFGKMVRLECVHNYTEVKEMLWWHNEKLIEESDRKFEVYSNPHRLSVLYIPEIERQHIGLYECGIRLRSNVTIKSRDMAEVTAHQTADDTVLAQEAELPAEAVEAREYEPLMVECWDEDFESQWYKVTEEGRDLIANSTVLYFNSVEKSDKAVYECFQTDGNETIRVFKTKLEVKPQAVDFETEEFTTIYKNQGTPVKIMCETHPSLDETPEMATWFKDGVEIRANERVYRRVENIGEGAVVGKALFISLAQKTDEGMYECVVRKGHAQRLQHNLLKVKKSTELVLKNLEMKVDHVKASFTAHFDLPDALQYWEGMISTYFLVYHTADRLKALNIMPGNGARCTENNHCVMDVHPPYPLGVATAYTFRISMVVDEKASVITPLSAEVNATSWDGTARSSLELDWAFKDEHLEIHWKRPEVPGELKDYQIDLFNLSSAITLPEGGEKPHTQRFRIFVAANQTSYQLDIPSPFAFKVRVIPRTRALLPSPYKLESVKEFGYTLIVVDEEKSNVEVDWSIPAPTPKIEQVGAEPKLKLSFNVLDTHNVTSVRVHYRPLSNLYQGENKESNEVIDGEVDTNHSTLADFTTNVMTLTEDLKVGTVYQVCSAYERKDLGQRGQGEDRAQKAGKNEKFNTKADNSDSQAQKSVDNVKSTKIPKIGLWHCQNVPLLDQKGRVKQLKADDSFSPTAKREPTPVDCAKFGYCRCVQSRDDRSLILIRWPRNAVGDHADVGGFILNYRYDGPEDLEVKKRKANLFTEGNETVSYIQDLFPGFTYKIWINVFNSELQEYQGSEFSCKTPENLPLPPPVEINTTQLSDRVLQVSWKPPIPTVLLSKVPYFDGYNVHWKKVGQREGAGYFVEGHDVNNHILTTQEKDEYAVYITSHSSLKGESPLKSEVVSAIVHPKSDKNHNVPQIDVQKTEWFDGIKVKEYREEDHRPKFYQSAHFREWVLIILVVLLTIAIIGTVAMIVYVQCGDRIFDKDDDDSFSGISSGRRTSCGSRMSAASSSLSLKSNGSVNFPMSSGGIMRPLYEREHLIGFNETHEPPQLGLNNIILDSKGGPMGFREKRQKKVQKIMADPNFAKKLDDLNGDPTGMGKSFEEVLEDLANEQRNQDPVRYIGVERRFSRQSPPHSPDGSLSTQSNPQYYRPYEANFPLDLRRQQQTQSLPNQSNSTLNEDRSYPHRYAHSTVNIGQDTPHPTVISDSVPSTNTIKVQAEVHDPNQTPDANFSMTKSNSLVGFPEPNLAELSQEMSTSDGNLCEPITSSQLFKRPALSFESFPEDAENLKIPLIRKDQDIQPAERRRLKTGLEPEPPANNTAHTTSMPNLADSGIVYDDCGNHIGLALPLHTINSEKILRNIDFEEGNRFDKTQLSDNYTDTSSSAASSRGSDHADNLGPMIILSPSDAFHALGSRRLFEKNNSPEYDENAIEMREFKIDNIEAI</sequence>
<dbReference type="GO" id="GO:0016020">
    <property type="term" value="C:membrane"/>
    <property type="evidence" value="ECO:0007669"/>
    <property type="project" value="UniProtKB-SubCell"/>
</dbReference>
<dbReference type="Gene3D" id="2.60.40.10">
    <property type="entry name" value="Immunoglobulins"/>
    <property type="match status" value="3"/>
</dbReference>
<evidence type="ECO:0000313" key="9">
    <source>
        <dbReference type="Proteomes" id="UP000659654"/>
    </source>
</evidence>
<feature type="region of interest" description="Disordered" evidence="3">
    <location>
        <begin position="1648"/>
        <end position="1670"/>
    </location>
</feature>
<feature type="compositionally biased region" description="Polar residues" evidence="3">
    <location>
        <begin position="984"/>
        <end position="994"/>
    </location>
</feature>
<evidence type="ECO:0000313" key="7">
    <source>
        <dbReference type="EMBL" id="CAG9087969.1"/>
    </source>
</evidence>
<protein>
    <submittedName>
        <fullName evidence="6">(pine wood nematode) hypothetical protein</fullName>
    </submittedName>
</protein>
<keyword evidence="4" id="KW-0812">Transmembrane</keyword>
<feature type="compositionally biased region" description="Polar residues" evidence="3">
    <location>
        <begin position="1480"/>
        <end position="1489"/>
    </location>
</feature>
<feature type="transmembrane region" description="Helical" evidence="4">
    <location>
        <begin position="56"/>
        <end position="76"/>
    </location>
</feature>
<dbReference type="InterPro" id="IPR013783">
    <property type="entry name" value="Ig-like_fold"/>
</dbReference>
<keyword evidence="1" id="KW-0677">Repeat</keyword>
<keyword evidence="9" id="KW-1185">Reference proteome</keyword>
<feature type="domain" description="Ig-like" evidence="5">
    <location>
        <begin position="522"/>
        <end position="623"/>
    </location>
</feature>
<evidence type="ECO:0000259" key="5">
    <source>
        <dbReference type="PROSITE" id="PS50835"/>
    </source>
</evidence>
<keyword evidence="4" id="KW-1133">Transmembrane helix</keyword>
<proteinExistence type="predicted"/>
<dbReference type="SUPFAM" id="SSF49265">
    <property type="entry name" value="Fibronectin type III"/>
    <property type="match status" value="1"/>
</dbReference>
<feature type="transmembrane region" description="Helical" evidence="4">
    <location>
        <begin position="1293"/>
        <end position="1316"/>
    </location>
</feature>
<feature type="compositionally biased region" description="Polar residues" evidence="3">
    <location>
        <begin position="1659"/>
        <end position="1669"/>
    </location>
</feature>
<evidence type="ECO:0000313" key="8">
    <source>
        <dbReference type="Proteomes" id="UP000095284"/>
    </source>
</evidence>
<dbReference type="InterPro" id="IPR036116">
    <property type="entry name" value="FN3_sf"/>
</dbReference>
<feature type="compositionally biased region" description="Basic residues" evidence="3">
    <location>
        <begin position="42"/>
        <end position="53"/>
    </location>
</feature>
<feature type="region of interest" description="Disordered" evidence="3">
    <location>
        <begin position="1469"/>
        <end position="1492"/>
    </location>
</feature>
<keyword evidence="4" id="KW-0472">Membrane</keyword>
<feature type="domain" description="Ig-like" evidence="5">
    <location>
        <begin position="330"/>
        <end position="425"/>
    </location>
</feature>
<dbReference type="SUPFAM" id="SSF48726">
    <property type="entry name" value="Immunoglobulin"/>
    <property type="match status" value="2"/>
</dbReference>
<dbReference type="GO" id="GO:0098609">
    <property type="term" value="P:cell-cell adhesion"/>
    <property type="evidence" value="ECO:0007669"/>
    <property type="project" value="TreeGrafter"/>
</dbReference>
<feature type="region of interest" description="Disordered" evidence="3">
    <location>
        <begin position="33"/>
        <end position="54"/>
    </location>
</feature>
<dbReference type="PROSITE" id="PS50835">
    <property type="entry name" value="IG_LIKE"/>
    <property type="match status" value="2"/>
</dbReference>
<accession>A0A1I7S105</accession>
<reference evidence="10" key="1">
    <citation type="submission" date="2016-11" db="UniProtKB">
        <authorList>
            <consortium name="WormBaseParasite"/>
        </authorList>
    </citation>
    <scope>IDENTIFICATION</scope>
</reference>
<dbReference type="SMART" id="SM00409">
    <property type="entry name" value="IG"/>
    <property type="match status" value="3"/>
</dbReference>
<evidence type="ECO:0000256" key="2">
    <source>
        <dbReference type="ARBA" id="ARBA00023157"/>
    </source>
</evidence>
<dbReference type="InterPro" id="IPR036179">
    <property type="entry name" value="Ig-like_dom_sf"/>
</dbReference>
<dbReference type="WBParaSite" id="BXY_0668000.1">
    <property type="protein sequence ID" value="BXY_0668000.1"/>
    <property type="gene ID" value="BXY_0668000"/>
</dbReference>
<dbReference type="Proteomes" id="UP000095284">
    <property type="component" value="Unplaced"/>
</dbReference>
<dbReference type="PANTHER" id="PTHR44170">
    <property type="entry name" value="PROTEIN SIDEKICK"/>
    <property type="match status" value="1"/>
</dbReference>
<dbReference type="CDD" id="cd00063">
    <property type="entry name" value="FN3"/>
    <property type="match status" value="1"/>
</dbReference>
<name>A0A1I7S105_BURXY</name>